<accession>A0A1Y3PNW3</accession>
<dbReference type="Pfam" id="PF01986">
    <property type="entry name" value="DUF123"/>
    <property type="match status" value="1"/>
</dbReference>
<dbReference type="Proteomes" id="UP000196475">
    <property type="component" value="Unassembled WGS sequence"/>
</dbReference>
<evidence type="ECO:0000313" key="2">
    <source>
        <dbReference type="Proteomes" id="UP000196475"/>
    </source>
</evidence>
<sequence length="130" mass="15067">MFPIRLQDGHTLYAIKALMTEDHGDISIGKLGSFSFRKGLYVYVGSAKRNLQSRIERHIQLEKKRRWHFDYLRPYLQLVEIETFPGDEGECGLFRRLIKENNGSIPVRGFGSSDCRCPAHLFFVPCCDKE</sequence>
<comment type="caution">
    <text evidence="1">The sequence shown here is derived from an EMBL/GenBank/DDBJ whole genome shotgun (WGS) entry which is preliminary data.</text>
</comment>
<dbReference type="AlphaFoldDB" id="A0A1Y3PNW3"/>
<reference evidence="2" key="1">
    <citation type="submission" date="2016-06" db="EMBL/GenBank/DDBJ databases">
        <authorList>
            <person name="Nascimento L."/>
            <person name="Pereira R.V."/>
            <person name="Martins L.F."/>
            <person name="Quaggio R.B."/>
            <person name="Silva A.M."/>
            <person name="Setubal J.C."/>
        </authorList>
    </citation>
    <scope>NUCLEOTIDE SEQUENCE [LARGE SCALE GENOMIC DNA]</scope>
</reference>
<organism evidence="1 2">
    <name type="scientific">Bacillus thermozeamaize</name>
    <dbReference type="NCBI Taxonomy" id="230954"/>
    <lineage>
        <taxon>Bacteria</taxon>
        <taxon>Bacillati</taxon>
        <taxon>Bacillota</taxon>
        <taxon>Bacilli</taxon>
        <taxon>Bacillales</taxon>
        <taxon>Bacillaceae</taxon>
        <taxon>Bacillus</taxon>
    </lineage>
</organism>
<dbReference type="CDD" id="cd10441">
    <property type="entry name" value="GIY-YIG_COG1833"/>
    <property type="match status" value="1"/>
</dbReference>
<dbReference type="PANTHER" id="PTHR37460:SF1">
    <property type="entry name" value="ENDONUCLEASE III"/>
    <property type="match status" value="1"/>
</dbReference>
<dbReference type="PANTHER" id="PTHR37460">
    <property type="entry name" value="ENDONUCLEASE III"/>
    <property type="match status" value="1"/>
</dbReference>
<proteinExistence type="predicted"/>
<dbReference type="EMBL" id="LZRT01000053">
    <property type="protein sequence ID" value="OUM89062.1"/>
    <property type="molecule type" value="Genomic_DNA"/>
</dbReference>
<evidence type="ECO:0000313" key="1">
    <source>
        <dbReference type="EMBL" id="OUM89062.1"/>
    </source>
</evidence>
<protein>
    <submittedName>
        <fullName evidence="1">Nuclease</fullName>
    </submittedName>
</protein>
<name>A0A1Y3PNW3_9BACI</name>
<dbReference type="InterPro" id="IPR002837">
    <property type="entry name" value="DUF123"/>
</dbReference>
<gene>
    <name evidence="1" type="ORF">BAA01_13340</name>
</gene>